<dbReference type="RefSeq" id="XP_026273893.1">
    <property type="nucleotide sequence ID" value="XM_026418108.2"/>
</dbReference>
<gene>
    <name evidence="5" type="primary">LOC113203422</name>
</gene>
<evidence type="ECO:0000259" key="3">
    <source>
        <dbReference type="Pfam" id="PF14634"/>
    </source>
</evidence>
<evidence type="ECO:0000313" key="5">
    <source>
        <dbReference type="RefSeq" id="XP_026273893.1"/>
    </source>
</evidence>
<organism evidence="4 5">
    <name type="scientific">Frankliniella occidentalis</name>
    <name type="common">Western flower thrips</name>
    <name type="synonym">Euthrips occidentalis</name>
    <dbReference type="NCBI Taxonomy" id="133901"/>
    <lineage>
        <taxon>Eukaryota</taxon>
        <taxon>Metazoa</taxon>
        <taxon>Ecdysozoa</taxon>
        <taxon>Arthropoda</taxon>
        <taxon>Hexapoda</taxon>
        <taxon>Insecta</taxon>
        <taxon>Pterygota</taxon>
        <taxon>Neoptera</taxon>
        <taxon>Paraneoptera</taxon>
        <taxon>Thysanoptera</taxon>
        <taxon>Terebrantia</taxon>
        <taxon>Thripoidea</taxon>
        <taxon>Thripidae</taxon>
        <taxon>Frankliniella</taxon>
    </lineage>
</organism>
<dbReference type="Proteomes" id="UP000504606">
    <property type="component" value="Unplaced"/>
</dbReference>
<name>A0A6J1RZW8_FRAOC</name>
<dbReference type="AlphaFoldDB" id="A0A6J1RZW8"/>
<dbReference type="GO" id="GO:0061630">
    <property type="term" value="F:ubiquitin protein ligase activity"/>
    <property type="evidence" value="ECO:0007669"/>
    <property type="project" value="InterPro"/>
</dbReference>
<dbReference type="Pfam" id="PF14634">
    <property type="entry name" value="zf-RING_5"/>
    <property type="match status" value="1"/>
</dbReference>
<keyword evidence="2" id="KW-0862">Zinc</keyword>
<dbReference type="OrthoDB" id="441210at2759"/>
<dbReference type="GO" id="GO:0007131">
    <property type="term" value="P:reciprocal meiotic recombination"/>
    <property type="evidence" value="ECO:0007669"/>
    <property type="project" value="InterPro"/>
</dbReference>
<dbReference type="InterPro" id="IPR042448">
    <property type="entry name" value="CCNB1IP1"/>
</dbReference>
<evidence type="ECO:0000256" key="2">
    <source>
        <dbReference type="ARBA" id="ARBA00022833"/>
    </source>
</evidence>
<dbReference type="KEGG" id="foc:113203422"/>
<protein>
    <submittedName>
        <fullName evidence="5">E3 ubiquitin-protein ligase CCNB1IP1 isoform X1</fullName>
    </submittedName>
</protein>
<dbReference type="PANTHER" id="PTHR14305">
    <property type="entry name" value="E3 UBIQUITIN-PROTEIN LIGASE CCNB1IP1"/>
    <property type="match status" value="1"/>
</dbReference>
<proteinExistence type="predicted"/>
<dbReference type="InterPro" id="IPR013083">
    <property type="entry name" value="Znf_RING/FYVE/PHD"/>
</dbReference>
<dbReference type="InterPro" id="IPR001841">
    <property type="entry name" value="Znf_RING"/>
</dbReference>
<evidence type="ECO:0000256" key="1">
    <source>
        <dbReference type="ARBA" id="ARBA00022771"/>
    </source>
</evidence>
<evidence type="ECO:0000313" key="4">
    <source>
        <dbReference type="Proteomes" id="UP000504606"/>
    </source>
</evidence>
<reference evidence="5" key="1">
    <citation type="submission" date="2025-08" db="UniProtKB">
        <authorList>
            <consortium name="RefSeq"/>
        </authorList>
    </citation>
    <scope>IDENTIFICATION</scope>
    <source>
        <tissue evidence="5">Whole organism</tissue>
    </source>
</reference>
<feature type="domain" description="RING-type" evidence="3">
    <location>
        <begin position="7"/>
        <end position="48"/>
    </location>
</feature>
<dbReference type="GO" id="GO:0000795">
    <property type="term" value="C:synaptonemal complex"/>
    <property type="evidence" value="ECO:0007669"/>
    <property type="project" value="InterPro"/>
</dbReference>
<dbReference type="GO" id="GO:0008270">
    <property type="term" value="F:zinc ion binding"/>
    <property type="evidence" value="ECO:0007669"/>
    <property type="project" value="UniProtKB-KW"/>
</dbReference>
<keyword evidence="1" id="KW-0863">Zinc-finger</keyword>
<dbReference type="PANTHER" id="PTHR14305:SF0">
    <property type="entry name" value="E3 UBIQUITIN-PROTEIN LIGASE CCNB1IP1"/>
    <property type="match status" value="1"/>
</dbReference>
<accession>A0A6J1RZW8</accession>
<dbReference type="Gene3D" id="3.30.40.10">
    <property type="entry name" value="Zinc/RING finger domain, C3HC4 (zinc finger)"/>
    <property type="match status" value="1"/>
</dbReference>
<keyword evidence="1" id="KW-0479">Metal-binding</keyword>
<sequence>MAMNLLCNVQTCRKPLTSTLWVTSCSHSFCEDHAKTLSHKNIKCPACGTLLGKRFDVIRQNSNPAEEFKAMLLVGLRPEIVLDIAMRAVSFWNYQVEQELKYQANSANQLLETKEKASINQTTLMKQLALAKNTIAGNEKQINDQKSTIKFLKSALSHKDQQLKKMQHGLFHTKSKTQDIHVTNSETEDVHFRKENTHNAGKKKVFIFEPRISSQRNDL</sequence>
<dbReference type="GeneID" id="113203422"/>
<keyword evidence="4" id="KW-1185">Reference proteome</keyword>